<dbReference type="InterPro" id="IPR002837">
    <property type="entry name" value="DUF123"/>
</dbReference>
<evidence type="ECO:0000313" key="2">
    <source>
        <dbReference type="Proteomes" id="UP000680656"/>
    </source>
</evidence>
<dbReference type="PANTHER" id="PTHR37460">
    <property type="entry name" value="ENDONUCLEASE III"/>
    <property type="match status" value="1"/>
</dbReference>
<dbReference type="Pfam" id="PF01986">
    <property type="entry name" value="DUF123"/>
    <property type="match status" value="1"/>
</dbReference>
<protein>
    <submittedName>
        <fullName evidence="1">GIY-YIG nuclease family protein</fullName>
    </submittedName>
</protein>
<gene>
    <name evidence="1" type="ORF">KHC33_16940</name>
</gene>
<dbReference type="CDD" id="cd10441">
    <property type="entry name" value="GIY-YIG_COG1833"/>
    <property type="match status" value="1"/>
</dbReference>
<dbReference type="Proteomes" id="UP000680656">
    <property type="component" value="Chromosome"/>
</dbReference>
<dbReference type="KEGG" id="mrtj:KHC33_16940"/>
<reference evidence="1 2" key="1">
    <citation type="submission" date="2021-05" db="EMBL/GenBank/DDBJ databases">
        <title>A novel Methanospirillum isolate from a pyrite-forming mixed culture.</title>
        <authorList>
            <person name="Bunk B."/>
            <person name="Sproer C."/>
            <person name="Spring S."/>
            <person name="Pester M."/>
        </authorList>
    </citation>
    <scope>NUCLEOTIDE SEQUENCE [LARGE SCALE GENOMIC DNA]</scope>
    <source>
        <strain evidence="1 2">J.3.6.1-F.2.7.3</strain>
    </source>
</reference>
<dbReference type="AlphaFoldDB" id="A0A8E7B247"/>
<proteinExistence type="predicted"/>
<accession>A0A8E7B247</accession>
<keyword evidence="2" id="KW-1185">Reference proteome</keyword>
<evidence type="ECO:0000313" key="1">
    <source>
        <dbReference type="EMBL" id="QVV88956.1"/>
    </source>
</evidence>
<sequence>MDKGVYVLLLKNDACLIKTGALGERAYGPGWHAYVGSAFGTGGFSRVTRHIRLNIEKSKRPRWHIDSLLLSPFFQVSRVYCIHTDQKIECTIAQCITGTVIPGFGSSDCVCSGHLFYFSNDPHRDILSILHSISEKNECINRVEIWSPDPES</sequence>
<name>A0A8E7B247_9EURY</name>
<dbReference type="PANTHER" id="PTHR37460:SF1">
    <property type="entry name" value="ENDONUCLEASE III"/>
    <property type="match status" value="1"/>
</dbReference>
<dbReference type="EMBL" id="CP075546">
    <property type="protein sequence ID" value="QVV88956.1"/>
    <property type="molecule type" value="Genomic_DNA"/>
</dbReference>
<dbReference type="RefSeq" id="WP_214419759.1">
    <property type="nucleotide sequence ID" value="NZ_CP075546.1"/>
</dbReference>
<dbReference type="GeneID" id="65098906"/>
<organism evidence="1 2">
    <name type="scientific">Methanospirillum purgamenti</name>
    <dbReference type="NCBI Taxonomy" id="2834276"/>
    <lineage>
        <taxon>Archaea</taxon>
        <taxon>Methanobacteriati</taxon>
        <taxon>Methanobacteriota</taxon>
        <taxon>Stenosarchaea group</taxon>
        <taxon>Methanomicrobia</taxon>
        <taxon>Methanomicrobiales</taxon>
        <taxon>Methanospirillaceae</taxon>
        <taxon>Methanospirillum</taxon>
    </lineage>
</organism>